<sequence>MRQHSPPGAGRTRLPWWGAALPVLAFTLLLALLLGGSEAGAAQQAESPAGEVIAAVLERVANALLG</sequence>
<evidence type="ECO:0000313" key="2">
    <source>
        <dbReference type="Proteomes" id="UP000176087"/>
    </source>
</evidence>
<comment type="caution">
    <text evidence="1">The sequence shown here is derived from an EMBL/GenBank/DDBJ whole genome shotgun (WGS) entry which is preliminary data.</text>
</comment>
<accession>A0A1E7JM52</accession>
<dbReference type="Proteomes" id="UP000176087">
    <property type="component" value="Unassembled WGS sequence"/>
</dbReference>
<protein>
    <submittedName>
        <fullName evidence="1">Uncharacterized protein</fullName>
    </submittedName>
</protein>
<dbReference type="EMBL" id="LJGT01000040">
    <property type="protein sequence ID" value="OEU88731.1"/>
    <property type="molecule type" value="Genomic_DNA"/>
</dbReference>
<name>A0A1E7JM52_9ACTN</name>
<dbReference type="AlphaFoldDB" id="A0A1E7JM52"/>
<reference evidence="1 2" key="1">
    <citation type="journal article" date="2016" name="Front. Microbiol.">
        <title>Comparative Genomics Analysis of Streptomyces Species Reveals Their Adaptation to the Marine Environment and Their Diversity at the Genomic Level.</title>
        <authorList>
            <person name="Tian X."/>
            <person name="Zhang Z."/>
            <person name="Yang T."/>
            <person name="Chen M."/>
            <person name="Li J."/>
            <person name="Chen F."/>
            <person name="Yang J."/>
            <person name="Li W."/>
            <person name="Zhang B."/>
            <person name="Zhang Z."/>
            <person name="Wu J."/>
            <person name="Zhang C."/>
            <person name="Long L."/>
            <person name="Xiao J."/>
        </authorList>
    </citation>
    <scope>NUCLEOTIDE SEQUENCE [LARGE SCALE GENOMIC DNA]</scope>
    <source>
        <strain evidence="1 2">SCSIO 10390</strain>
    </source>
</reference>
<keyword evidence="2" id="KW-1185">Reference proteome</keyword>
<proteinExistence type="predicted"/>
<evidence type="ECO:0000313" key="1">
    <source>
        <dbReference type="EMBL" id="OEU88731.1"/>
    </source>
</evidence>
<gene>
    <name evidence="1" type="ORF">AN215_20765</name>
</gene>
<organism evidence="1 2">
    <name type="scientific">Streptomyces abyssalis</name>
    <dbReference type="NCBI Taxonomy" id="933944"/>
    <lineage>
        <taxon>Bacteria</taxon>
        <taxon>Bacillati</taxon>
        <taxon>Actinomycetota</taxon>
        <taxon>Actinomycetes</taxon>
        <taxon>Kitasatosporales</taxon>
        <taxon>Streptomycetaceae</taxon>
        <taxon>Streptomyces</taxon>
    </lineage>
</organism>
<dbReference type="PATRIC" id="fig|933944.5.peg.2195"/>